<comment type="caution">
    <text evidence="2">The sequence shown here is derived from an EMBL/GenBank/DDBJ whole genome shotgun (WGS) entry which is preliminary data.</text>
</comment>
<sequence>MATQEERLIALEQTTAEYRPVLQNIAYELTMVKGLTIDQVGATQGLRQDMNNVKERLTNIEEKLDTILTLLKPS</sequence>
<dbReference type="Proteomes" id="UP000654345">
    <property type="component" value="Unassembled WGS sequence"/>
</dbReference>
<reference evidence="2 3" key="1">
    <citation type="journal article" date="2021" name="Int. J. Syst. Evol. Microbiol.">
        <title>Reticulibacter mediterranei gen. nov., sp. nov., within the new family Reticulibacteraceae fam. nov., and Ktedonospora formicarum gen. nov., sp. nov., Ktedonobacter robiniae sp. nov., Dictyobacter formicarum sp. nov. and Dictyobacter arantiisoli sp. nov., belonging to the class Ktedonobacteria.</title>
        <authorList>
            <person name="Yabe S."/>
            <person name="Zheng Y."/>
            <person name="Wang C.M."/>
            <person name="Sakai Y."/>
            <person name="Abe K."/>
            <person name="Yokota A."/>
            <person name="Donadio S."/>
            <person name="Cavaletti L."/>
            <person name="Monciardini P."/>
        </authorList>
    </citation>
    <scope>NUCLEOTIDE SEQUENCE [LARGE SCALE GENOMIC DNA]</scope>
    <source>
        <strain evidence="2 3">SOSP1-30</strain>
    </source>
</reference>
<gene>
    <name evidence="2" type="ORF">KSB_29320</name>
</gene>
<name>A0ABQ3UP69_9CHLR</name>
<keyword evidence="3" id="KW-1185">Reference proteome</keyword>
<accession>A0ABQ3UP69</accession>
<evidence type="ECO:0000313" key="2">
    <source>
        <dbReference type="EMBL" id="GHO54457.1"/>
    </source>
</evidence>
<dbReference type="EMBL" id="BNJG01000001">
    <property type="protein sequence ID" value="GHO54457.1"/>
    <property type="molecule type" value="Genomic_DNA"/>
</dbReference>
<organism evidence="2 3">
    <name type="scientific">Ktedonobacter robiniae</name>
    <dbReference type="NCBI Taxonomy" id="2778365"/>
    <lineage>
        <taxon>Bacteria</taxon>
        <taxon>Bacillati</taxon>
        <taxon>Chloroflexota</taxon>
        <taxon>Ktedonobacteria</taxon>
        <taxon>Ktedonobacterales</taxon>
        <taxon>Ktedonobacteraceae</taxon>
        <taxon>Ktedonobacter</taxon>
    </lineage>
</organism>
<feature type="coiled-coil region" evidence="1">
    <location>
        <begin position="43"/>
        <end position="70"/>
    </location>
</feature>
<evidence type="ECO:0000313" key="3">
    <source>
        <dbReference type="Proteomes" id="UP000654345"/>
    </source>
</evidence>
<protein>
    <submittedName>
        <fullName evidence="2">Uncharacterized protein</fullName>
    </submittedName>
</protein>
<evidence type="ECO:0000256" key="1">
    <source>
        <dbReference type="SAM" id="Coils"/>
    </source>
</evidence>
<dbReference type="RefSeq" id="WP_201371170.1">
    <property type="nucleotide sequence ID" value="NZ_BNJG01000001.1"/>
</dbReference>
<proteinExistence type="predicted"/>
<keyword evidence="1" id="KW-0175">Coiled coil</keyword>